<evidence type="ECO:0000313" key="1">
    <source>
        <dbReference type="EMBL" id="GLS42476.1"/>
    </source>
</evidence>
<accession>A0A7W6F733</accession>
<dbReference type="Proteomes" id="UP001156881">
    <property type="component" value="Unassembled WGS sequence"/>
</dbReference>
<reference evidence="1" key="1">
    <citation type="journal article" date="2014" name="Int. J. Syst. Evol. Microbiol.">
        <title>Complete genome of a new Firmicutes species belonging to the dominant human colonic microbiota ('Ruminococcus bicirculans') reveals two chromosomes and a selective capacity to utilize plant glucans.</title>
        <authorList>
            <consortium name="NISC Comparative Sequencing Program"/>
            <person name="Wegmann U."/>
            <person name="Louis P."/>
            <person name="Goesmann A."/>
            <person name="Henrissat B."/>
            <person name="Duncan S.H."/>
            <person name="Flint H.J."/>
        </authorList>
    </citation>
    <scope>NUCLEOTIDE SEQUENCE</scope>
    <source>
        <strain evidence="1">NBRC 107710</strain>
    </source>
</reference>
<sequence>MRQWAAGKVIRTRNSLWPAPRRLMPASPPIPAGGVRAKPLPATALTAADLIAMARAARAASDVKACEGDQEPGASEP</sequence>
<comment type="caution">
    <text evidence="2">The sequence shown here is derived from an EMBL/GenBank/DDBJ whole genome shotgun (WGS) entry which is preliminary data.</text>
</comment>
<gene>
    <name evidence="1" type="ORF">GCM10007884_04610</name>
    <name evidence="2" type="ORF">GGR33_002126</name>
</gene>
<dbReference type="EMBL" id="BSPG01000001">
    <property type="protein sequence ID" value="GLS42476.1"/>
    <property type="molecule type" value="Genomic_DNA"/>
</dbReference>
<dbReference type="EMBL" id="JACIDN010000003">
    <property type="protein sequence ID" value="MBB3902631.1"/>
    <property type="molecule type" value="Genomic_DNA"/>
</dbReference>
<evidence type="ECO:0000313" key="3">
    <source>
        <dbReference type="Proteomes" id="UP000517759"/>
    </source>
</evidence>
<protein>
    <submittedName>
        <fullName evidence="2">Uncharacterized protein</fullName>
    </submittedName>
</protein>
<dbReference type="AlphaFoldDB" id="A0A7W6F733"/>
<name>A0A7W6F733_9HYPH</name>
<evidence type="ECO:0000313" key="4">
    <source>
        <dbReference type="Proteomes" id="UP001156881"/>
    </source>
</evidence>
<reference evidence="1" key="4">
    <citation type="submission" date="2023-01" db="EMBL/GenBank/DDBJ databases">
        <title>Draft genome sequence of Methylobacterium brachythecii strain NBRC 107710.</title>
        <authorList>
            <person name="Sun Q."/>
            <person name="Mori K."/>
        </authorList>
    </citation>
    <scope>NUCLEOTIDE SEQUENCE</scope>
    <source>
        <strain evidence="1">NBRC 107710</strain>
    </source>
</reference>
<organism evidence="2 3">
    <name type="scientific">Methylobacterium brachythecii</name>
    <dbReference type="NCBI Taxonomy" id="1176177"/>
    <lineage>
        <taxon>Bacteria</taxon>
        <taxon>Pseudomonadati</taxon>
        <taxon>Pseudomonadota</taxon>
        <taxon>Alphaproteobacteria</taxon>
        <taxon>Hyphomicrobiales</taxon>
        <taxon>Methylobacteriaceae</taxon>
        <taxon>Methylobacterium</taxon>
    </lineage>
</organism>
<dbReference type="Proteomes" id="UP000517759">
    <property type="component" value="Unassembled WGS sequence"/>
</dbReference>
<reference evidence="2 3" key="3">
    <citation type="submission" date="2020-08" db="EMBL/GenBank/DDBJ databases">
        <title>Genomic Encyclopedia of Type Strains, Phase IV (KMG-IV): sequencing the most valuable type-strain genomes for metagenomic binning, comparative biology and taxonomic classification.</title>
        <authorList>
            <person name="Goeker M."/>
        </authorList>
    </citation>
    <scope>NUCLEOTIDE SEQUENCE [LARGE SCALE GENOMIC DNA]</scope>
    <source>
        <strain evidence="2 3">DSM 24105</strain>
    </source>
</reference>
<keyword evidence="4" id="KW-1185">Reference proteome</keyword>
<proteinExistence type="predicted"/>
<dbReference type="RefSeq" id="WP_183504707.1">
    <property type="nucleotide sequence ID" value="NZ_BSPG01000001.1"/>
</dbReference>
<reference evidence="4" key="2">
    <citation type="journal article" date="2019" name="Int. J. Syst. Evol. Microbiol.">
        <title>The Global Catalogue of Microorganisms (GCM) 10K type strain sequencing project: providing services to taxonomists for standard genome sequencing and annotation.</title>
        <authorList>
            <consortium name="The Broad Institute Genomics Platform"/>
            <consortium name="The Broad Institute Genome Sequencing Center for Infectious Disease"/>
            <person name="Wu L."/>
            <person name="Ma J."/>
        </authorList>
    </citation>
    <scope>NUCLEOTIDE SEQUENCE [LARGE SCALE GENOMIC DNA]</scope>
    <source>
        <strain evidence="4">NBRC 107710</strain>
    </source>
</reference>
<evidence type="ECO:0000313" key="2">
    <source>
        <dbReference type="EMBL" id="MBB3902631.1"/>
    </source>
</evidence>